<comment type="function">
    <text evidence="3">Regulates mitochondrial small subunit maturation by controlling 15S rRNA 5'-end processing. Localizes to the 5' precursor of the 15S rRNA in a position that is subsequently occupied by mS47 in the mature yeast mtSSU. Uses structure and sequence-specific RNA recognition, binding to a single-stranded region of the precursor and specifically recognizing bases -6 to -1. The exchange of Ccm1 for mS47 is coupled to the irreversible removal of precursor rRNA that is accompanied by conformational changes of the mitoribosomal proteins uS5m and mS26. These conformational changes signal completion of 5'-end rRNA processing through protection of the mature 5'-end of the 15S rRNA and stabilization of mS47. The removal of the 5' precursor together with the dissociation of Ccm1 may be catalyzed by the 5'-3' exoribonuclease Pet127. Involved in the specific removal of group I introns in mitochondrial encoded transcripts.</text>
</comment>
<dbReference type="PROSITE" id="PS51375">
    <property type="entry name" value="PPR"/>
    <property type="match status" value="5"/>
</dbReference>
<evidence type="ECO:0000313" key="8">
    <source>
        <dbReference type="Proteomes" id="UP001497453"/>
    </source>
</evidence>
<dbReference type="PANTHER" id="PTHR47447:SF23">
    <property type="entry name" value="PENTACOTRIPEPTIDE-REPEAT REGION OF PRORP DOMAIN-CONTAINING PROTEIN"/>
    <property type="match status" value="1"/>
</dbReference>
<feature type="region of interest" description="Disordered" evidence="6">
    <location>
        <begin position="34"/>
        <end position="76"/>
    </location>
</feature>
<evidence type="ECO:0000256" key="1">
    <source>
        <dbReference type="ARBA" id="ARBA00006192"/>
    </source>
</evidence>
<feature type="region of interest" description="Disordered" evidence="6">
    <location>
        <begin position="795"/>
        <end position="821"/>
    </location>
</feature>
<keyword evidence="2" id="KW-0677">Repeat</keyword>
<gene>
    <name evidence="7" type="ORF">GFSPODELE1_LOCUS3824</name>
</gene>
<dbReference type="Pfam" id="PF13041">
    <property type="entry name" value="PPR_2"/>
    <property type="match status" value="1"/>
</dbReference>
<organism evidence="7 8">
    <name type="scientific">Somion occarium</name>
    <dbReference type="NCBI Taxonomy" id="3059160"/>
    <lineage>
        <taxon>Eukaryota</taxon>
        <taxon>Fungi</taxon>
        <taxon>Dikarya</taxon>
        <taxon>Basidiomycota</taxon>
        <taxon>Agaricomycotina</taxon>
        <taxon>Agaricomycetes</taxon>
        <taxon>Polyporales</taxon>
        <taxon>Cerrenaceae</taxon>
        <taxon>Somion</taxon>
    </lineage>
</organism>
<feature type="repeat" description="PPR" evidence="5">
    <location>
        <begin position="1013"/>
        <end position="1043"/>
    </location>
</feature>
<comment type="similarity">
    <text evidence="1">Belongs to the CCM1 family.</text>
</comment>
<evidence type="ECO:0000256" key="5">
    <source>
        <dbReference type="PROSITE-ProRule" id="PRU00708"/>
    </source>
</evidence>
<evidence type="ECO:0000313" key="7">
    <source>
        <dbReference type="EMBL" id="CAL1701964.1"/>
    </source>
</evidence>
<dbReference type="EMBL" id="OZ037945">
    <property type="protein sequence ID" value="CAL1701964.1"/>
    <property type="molecule type" value="Genomic_DNA"/>
</dbReference>
<dbReference type="Pfam" id="PF01535">
    <property type="entry name" value="PPR"/>
    <property type="match status" value="2"/>
</dbReference>
<dbReference type="Gene3D" id="1.25.40.10">
    <property type="entry name" value="Tetratricopeptide repeat domain"/>
    <property type="match status" value="4"/>
</dbReference>
<evidence type="ECO:0000256" key="4">
    <source>
        <dbReference type="ARBA" id="ARBA00044511"/>
    </source>
</evidence>
<dbReference type="Proteomes" id="UP001497453">
    <property type="component" value="Chromosome 2"/>
</dbReference>
<dbReference type="Pfam" id="PF13812">
    <property type="entry name" value="PPR_3"/>
    <property type="match status" value="1"/>
</dbReference>
<sequence>MLPKVASQILHHTSRAVAVIQNQTGSTIRTVLHTSGQSSSNLGGRSGSGSSNSGWGGTAEPGGPKTHSGSRFHPGFSSSARIVAHADPSASHVDSFDYSDDYLDTPTPLTSRLGAHTRQRLRTTTLAQVVQNENGAPSVLKTLKHHVREKHAFAAATLPSSHTEHSPADVAPPPLVILSADSATPAVSSIEEPLEPERASSPTSDLITSLTDARARNDPKAIHSIVKSLRESGSLKIGHYNQILEALRQVRSPGDSLRAILETYNEMLERSILPNSWTYGTLILAFTDRDAEVTKKITYFERRVNRRKAWGLDEEEISAADEARISQLRSENNFGSALKLFQAASLLSSTALHPATYTALLRACAYHANVDAAIHIFAHLEKRPDIQPSALPYTYLINAYARAGDLQGAEEVFEEFKKASALGKIAWESRDTSEEGFSPSGRSAQIGVWNYMIDAYFRCGQPDKGLSLLEQMMDAPAGLAFTPADVPLPSSTTFSTIIEGFCRAGDTESALSWFRRLLKEGKDVTDVVAPSIVPPKPNRQAWAAILVHLATQDNRIQDLNQLWSIAAREYPRVLRGSYHALVLQGNLRFLESHPDVDSKQGLAMLDFLLEDVLSYNLSSELVHIEFGGADALVATLVKLYFRFGGLDSALAFARKTASHTKRSNYNKEEQVEALVSILIDHLRALPVSGWSFAQALSLARVAAYAGKRIDPPLLLDAYVQARDADSLPELKKKDWEVLLDTSLDAASNKTGEYTSSSIADSLLTSLGSAGIDMRSFRPSLRTRLVNYINSTMTTKKTSDLQSESEARSVQEDIEESPTTPGGVFVDVTHANYVDEYRLPKNDLTPLAGYDRLQQGIQMGVYPTPYVLGRLINALGRVSDLQRVQDVYEIAQTVLAADKDTRRQSAGWFSIEDNMTIALAHAGDVDAAHVHRMRILEQGGSPSPDAYGALVHHVKDTTDDTANAMALFQEAVSRQVSPNLYLYNTIISKLAKARKADLALQLFQELKLRGIKPSSVTYGSVIAACCRVGDAQSAETLFEEMSSQPSFKPRIPPYNTMMQFYTQTKPDRERVLFYYDALLRAKVAPTAHTYKLLLDAYGTIEPLDFDAMQSTFNELVANTRVPVLGTHWAALINAWGCAGKNLDKAIETFQAIATHPRTQNAALPDAVCFEALLNVLVTLHRNDLLADYRQQLVERGIHMTAYIANLLIKGYAAAGDMEEARRVFESLVDPPEGVAAPNNHAPLDQQGSPIAVSPNDPVYREPSTWEAMIRAELSHGNVDNAAQLLARAEARRFPEAVINRISGVRFGEPS</sequence>
<dbReference type="Pfam" id="PF12854">
    <property type="entry name" value="PPR_1"/>
    <property type="match status" value="1"/>
</dbReference>
<proteinExistence type="inferred from homology"/>
<feature type="repeat" description="PPR" evidence="5">
    <location>
        <begin position="978"/>
        <end position="1012"/>
    </location>
</feature>
<dbReference type="PANTHER" id="PTHR47447">
    <property type="entry name" value="OS03G0856100 PROTEIN"/>
    <property type="match status" value="1"/>
</dbReference>
<dbReference type="NCBIfam" id="TIGR00756">
    <property type="entry name" value="PPR"/>
    <property type="match status" value="6"/>
</dbReference>
<evidence type="ECO:0000256" key="3">
    <source>
        <dbReference type="ARBA" id="ARBA00044493"/>
    </source>
</evidence>
<reference evidence="8" key="1">
    <citation type="submission" date="2024-04" db="EMBL/GenBank/DDBJ databases">
        <authorList>
            <person name="Shaw F."/>
            <person name="Minotto A."/>
        </authorList>
    </citation>
    <scope>NUCLEOTIDE SEQUENCE [LARGE SCALE GENOMIC DNA]</scope>
</reference>
<protein>
    <recommendedName>
        <fullName evidence="9">Pentacotripeptide-repeat region of PRORP domain-containing protein</fullName>
    </recommendedName>
</protein>
<feature type="repeat" description="PPR" evidence="5">
    <location>
        <begin position="389"/>
        <end position="419"/>
    </location>
</feature>
<name>A0ABP1D5J5_9APHY</name>
<comment type="subunit">
    <text evidence="4">Binds to mitochondrial small subunit 15S rRNA.</text>
</comment>
<dbReference type="InterPro" id="IPR002885">
    <property type="entry name" value="PPR_rpt"/>
</dbReference>
<feature type="repeat" description="PPR" evidence="5">
    <location>
        <begin position="490"/>
        <end position="524"/>
    </location>
</feature>
<accession>A0ABP1D5J5</accession>
<feature type="compositionally biased region" description="Low complexity" evidence="6">
    <location>
        <begin position="35"/>
        <end position="53"/>
    </location>
</feature>
<evidence type="ECO:0000256" key="2">
    <source>
        <dbReference type="ARBA" id="ARBA00022737"/>
    </source>
</evidence>
<keyword evidence="8" id="KW-1185">Reference proteome</keyword>
<evidence type="ECO:0000256" key="6">
    <source>
        <dbReference type="SAM" id="MobiDB-lite"/>
    </source>
</evidence>
<evidence type="ECO:0008006" key="9">
    <source>
        <dbReference type="Google" id="ProtNLM"/>
    </source>
</evidence>
<dbReference type="InterPro" id="IPR011990">
    <property type="entry name" value="TPR-like_helical_dom_sf"/>
</dbReference>
<feature type="repeat" description="PPR" evidence="5">
    <location>
        <begin position="445"/>
        <end position="475"/>
    </location>
</feature>